<evidence type="ECO:0000256" key="5">
    <source>
        <dbReference type="ARBA" id="ARBA00023040"/>
    </source>
</evidence>
<organism evidence="10 11">
    <name type="scientific">Monodon monoceros</name>
    <name type="common">Narwhal</name>
    <name type="synonym">Ceratodon monodon</name>
    <dbReference type="NCBI Taxonomy" id="40151"/>
    <lineage>
        <taxon>Eukaryota</taxon>
        <taxon>Metazoa</taxon>
        <taxon>Chordata</taxon>
        <taxon>Craniata</taxon>
        <taxon>Vertebrata</taxon>
        <taxon>Euteleostomi</taxon>
        <taxon>Mammalia</taxon>
        <taxon>Eutheria</taxon>
        <taxon>Laurasiatheria</taxon>
        <taxon>Artiodactyla</taxon>
        <taxon>Whippomorpha</taxon>
        <taxon>Cetacea</taxon>
        <taxon>Odontoceti</taxon>
        <taxon>Monodontidae</taxon>
        <taxon>Monodon</taxon>
    </lineage>
</organism>
<comment type="subcellular location">
    <subcellularLocation>
        <location evidence="1">Cell membrane</location>
        <topology evidence="1">Multi-pass membrane protein</topology>
    </subcellularLocation>
</comment>
<dbReference type="InterPro" id="IPR017452">
    <property type="entry name" value="GPCR_Rhodpsn_7TM"/>
</dbReference>
<dbReference type="Pfam" id="PF00001">
    <property type="entry name" value="7tm_1"/>
    <property type="match status" value="1"/>
</dbReference>
<comment type="caution">
    <text evidence="10">The sequence shown here is derived from an EMBL/GenBank/DDBJ whole genome shotgun (WGS) entry which is preliminary data.</text>
</comment>
<keyword evidence="7" id="KW-0675">Receptor</keyword>
<protein>
    <recommendedName>
        <fullName evidence="9">G-protein coupled receptors family 1 profile domain-containing protein</fullName>
    </recommendedName>
</protein>
<evidence type="ECO:0000256" key="4">
    <source>
        <dbReference type="ARBA" id="ARBA00022989"/>
    </source>
</evidence>
<proteinExistence type="predicted"/>
<evidence type="ECO:0000256" key="3">
    <source>
        <dbReference type="ARBA" id="ARBA00022692"/>
    </source>
</evidence>
<dbReference type="PROSITE" id="PS50262">
    <property type="entry name" value="G_PROTEIN_RECEP_F1_2"/>
    <property type="match status" value="1"/>
</dbReference>
<keyword evidence="2" id="KW-1003">Cell membrane</keyword>
<keyword evidence="3" id="KW-0812">Transmembrane</keyword>
<reference evidence="11" key="1">
    <citation type="journal article" date="2019" name="IScience">
        <title>Narwhal Genome Reveals Long-Term Low Genetic Diversity despite Current Large Abundance Size.</title>
        <authorList>
            <person name="Westbury M.V."/>
            <person name="Petersen B."/>
            <person name="Garde E."/>
            <person name="Heide-Jorgensen M.P."/>
            <person name="Lorenzen E.D."/>
        </authorList>
    </citation>
    <scope>NUCLEOTIDE SEQUENCE [LARGE SCALE GENOMIC DNA]</scope>
</reference>
<evidence type="ECO:0000256" key="8">
    <source>
        <dbReference type="ARBA" id="ARBA00023224"/>
    </source>
</evidence>
<evidence type="ECO:0000256" key="7">
    <source>
        <dbReference type="ARBA" id="ARBA00023170"/>
    </source>
</evidence>
<evidence type="ECO:0000256" key="1">
    <source>
        <dbReference type="ARBA" id="ARBA00004651"/>
    </source>
</evidence>
<keyword evidence="4" id="KW-1133">Transmembrane helix</keyword>
<accession>A0A4U1EGC4</accession>
<dbReference type="AlphaFoldDB" id="A0A4U1EGC4"/>
<keyword evidence="6" id="KW-0472">Membrane</keyword>
<dbReference type="PANTHER" id="PTHR24231">
    <property type="entry name" value="PURINOCEPTOR-RELATED G-PROTEIN COUPLED RECEPTOR"/>
    <property type="match status" value="1"/>
</dbReference>
<dbReference type="InterPro" id="IPR000276">
    <property type="entry name" value="GPCR_Rhodpsn"/>
</dbReference>
<evidence type="ECO:0000313" key="11">
    <source>
        <dbReference type="Proteomes" id="UP000308365"/>
    </source>
</evidence>
<sequence length="118" mass="13312">MVRSLTKLRETLMRVGSAAQAKSLRTTLLVCGLFTLCFVPFRITRSLYVTLRFLPSQNCQLLKVASLAYKIRRPLVSLSSCLNPVLYLLSGGNNRVRLFQELRHNKVGSELSQKPEAD</sequence>
<name>A0A4U1EGC4_MONMO</name>
<dbReference type="GO" id="GO:0004930">
    <property type="term" value="F:G protein-coupled receptor activity"/>
    <property type="evidence" value="ECO:0007669"/>
    <property type="project" value="UniProtKB-KW"/>
</dbReference>
<keyword evidence="5" id="KW-0297">G-protein coupled receptor</keyword>
<dbReference type="Gene3D" id="1.20.1070.10">
    <property type="entry name" value="Rhodopsin 7-helix transmembrane proteins"/>
    <property type="match status" value="1"/>
</dbReference>
<dbReference type="PANTHER" id="PTHR24231:SF25">
    <property type="entry name" value="G-PROTEIN COUPLED RECEPTORS FAMILY 1 PROFILE DOMAIN-CONTAINING PROTEIN"/>
    <property type="match status" value="1"/>
</dbReference>
<keyword evidence="8" id="KW-0807">Transducer</keyword>
<evidence type="ECO:0000259" key="9">
    <source>
        <dbReference type="PROSITE" id="PS50262"/>
    </source>
</evidence>
<gene>
    <name evidence="10" type="ORF">EI555_002054</name>
</gene>
<dbReference type="Proteomes" id="UP000308365">
    <property type="component" value="Unassembled WGS sequence"/>
</dbReference>
<evidence type="ECO:0000313" key="10">
    <source>
        <dbReference type="EMBL" id="TKC35261.1"/>
    </source>
</evidence>
<dbReference type="GO" id="GO:0005886">
    <property type="term" value="C:plasma membrane"/>
    <property type="evidence" value="ECO:0007669"/>
    <property type="project" value="UniProtKB-SubCell"/>
</dbReference>
<evidence type="ECO:0000256" key="6">
    <source>
        <dbReference type="ARBA" id="ARBA00023136"/>
    </source>
</evidence>
<dbReference type="SUPFAM" id="SSF81321">
    <property type="entry name" value="Family A G protein-coupled receptor-like"/>
    <property type="match status" value="1"/>
</dbReference>
<dbReference type="PRINTS" id="PR00237">
    <property type="entry name" value="GPCRRHODOPSN"/>
</dbReference>
<feature type="domain" description="G-protein coupled receptors family 1 profile" evidence="9">
    <location>
        <begin position="1"/>
        <end position="87"/>
    </location>
</feature>
<dbReference type="EMBL" id="RWIC01001581">
    <property type="protein sequence ID" value="TKC35261.1"/>
    <property type="molecule type" value="Genomic_DNA"/>
</dbReference>
<evidence type="ECO:0000256" key="2">
    <source>
        <dbReference type="ARBA" id="ARBA00022475"/>
    </source>
</evidence>